<feature type="signal peptide" evidence="2">
    <location>
        <begin position="1"/>
        <end position="16"/>
    </location>
</feature>
<evidence type="ECO:0000313" key="3">
    <source>
        <dbReference type="EMBL" id="KAJ5386946.1"/>
    </source>
</evidence>
<keyword evidence="1 2" id="KW-0732">Signal</keyword>
<dbReference type="SUPFAM" id="SSF53850">
    <property type="entry name" value="Periplasmic binding protein-like II"/>
    <property type="match status" value="1"/>
</dbReference>
<dbReference type="Gene3D" id="3.40.190.10">
    <property type="entry name" value="Periplasmic binding protein-like II"/>
    <property type="match status" value="2"/>
</dbReference>
<accession>A0A9X0B3Q3</accession>
<evidence type="ECO:0000256" key="1">
    <source>
        <dbReference type="ARBA" id="ARBA00022729"/>
    </source>
</evidence>
<evidence type="ECO:0000256" key="2">
    <source>
        <dbReference type="SAM" id="SignalP"/>
    </source>
</evidence>
<dbReference type="Proteomes" id="UP001147747">
    <property type="component" value="Unassembled WGS sequence"/>
</dbReference>
<feature type="chain" id="PRO_5040968688" evidence="2">
    <location>
        <begin position="17"/>
        <end position="359"/>
    </location>
</feature>
<dbReference type="OrthoDB" id="124329at2759"/>
<dbReference type="PANTHER" id="PTHR30006">
    <property type="entry name" value="THIAMINE-BINDING PERIPLASMIC PROTEIN-RELATED"/>
    <property type="match status" value="1"/>
</dbReference>
<proteinExistence type="predicted"/>
<keyword evidence="4" id="KW-1185">Reference proteome</keyword>
<dbReference type="AlphaFoldDB" id="A0A9X0B3Q3"/>
<comment type="caution">
    <text evidence="3">The sequence shown here is derived from an EMBL/GenBank/DDBJ whole genome shotgun (WGS) entry which is preliminary data.</text>
</comment>
<evidence type="ECO:0000313" key="4">
    <source>
        <dbReference type="Proteomes" id="UP001147747"/>
    </source>
</evidence>
<reference evidence="3" key="1">
    <citation type="submission" date="2022-12" db="EMBL/GenBank/DDBJ databases">
        <authorList>
            <person name="Petersen C."/>
        </authorList>
    </citation>
    <scope>NUCLEOTIDE SEQUENCE</scope>
    <source>
        <strain evidence="3">IBT 29677</strain>
    </source>
</reference>
<organism evidence="3 4">
    <name type="scientific">Penicillium cosmopolitanum</name>
    <dbReference type="NCBI Taxonomy" id="1131564"/>
    <lineage>
        <taxon>Eukaryota</taxon>
        <taxon>Fungi</taxon>
        <taxon>Dikarya</taxon>
        <taxon>Ascomycota</taxon>
        <taxon>Pezizomycotina</taxon>
        <taxon>Eurotiomycetes</taxon>
        <taxon>Eurotiomycetidae</taxon>
        <taxon>Eurotiales</taxon>
        <taxon>Aspergillaceae</taxon>
        <taxon>Penicillium</taxon>
    </lineage>
</organism>
<dbReference type="RefSeq" id="XP_056484744.1">
    <property type="nucleotide sequence ID" value="XM_056634124.1"/>
</dbReference>
<protein>
    <submittedName>
        <fullName evidence="3">Periplasmic binding protein-like II</fullName>
    </submittedName>
</protein>
<dbReference type="Pfam" id="PF13343">
    <property type="entry name" value="SBP_bac_6"/>
    <property type="match status" value="1"/>
</dbReference>
<name>A0A9X0B3Q3_9EURO</name>
<dbReference type="PANTHER" id="PTHR30006:SF2">
    <property type="entry name" value="ABC TRANSPORTER SUBSTRATE-BINDING PROTEIN"/>
    <property type="match status" value="1"/>
</dbReference>
<gene>
    <name evidence="3" type="ORF">N7509_009487</name>
</gene>
<dbReference type="GeneID" id="81373104"/>
<reference evidence="3" key="2">
    <citation type="journal article" date="2023" name="IMA Fungus">
        <title>Comparative genomic study of the Penicillium genus elucidates a diverse pangenome and 15 lateral gene transfer events.</title>
        <authorList>
            <person name="Petersen C."/>
            <person name="Sorensen T."/>
            <person name="Nielsen M.R."/>
            <person name="Sondergaard T.E."/>
            <person name="Sorensen J.L."/>
            <person name="Fitzpatrick D.A."/>
            <person name="Frisvad J.C."/>
            <person name="Nielsen K.L."/>
        </authorList>
    </citation>
    <scope>NUCLEOTIDE SEQUENCE</scope>
    <source>
        <strain evidence="3">IBT 29677</strain>
    </source>
</reference>
<sequence length="359" mass="40826">MKTAISLWGFLGLAAAILPEWNSFPGHSPATENRSLDQIYAAAKREHGSLVVLWGGDDVSQGQSTIDAWKARFPDIELNLTVDVSKYHDSRVNRQFQRTGSAGADIAVLQTLHDYPRWKKEGRLYPYKPAHWEDIWSTIRDPDAAFVPYFIFNFGSLVYNPKLLEKSNVPSTWKEFTRPEWKNKLVLTYPNDDDAVLYLFSIIINQYGWEWFDALLQQNVKWVRGTGEPAAEIERMNSTRSLSFTTSAGGNLDSIDPTDPIMYWPQTGAIFASTPRPESAKLFMSWLLSDEHQKTFNGSYLVRKDLTSTAGKVWDHPSSSLTQFSTFMENREVVEWWKLQFETSIGTAQGDIALLHGGK</sequence>
<dbReference type="EMBL" id="JAPZBU010000009">
    <property type="protein sequence ID" value="KAJ5386946.1"/>
    <property type="molecule type" value="Genomic_DNA"/>
</dbReference>